<evidence type="ECO:0000313" key="4">
    <source>
        <dbReference type="Proteomes" id="UP001595826"/>
    </source>
</evidence>
<organism evidence="3 4">
    <name type="scientific">Polaribacter marinivivus</name>
    <dbReference type="NCBI Taxonomy" id="1524260"/>
    <lineage>
        <taxon>Bacteria</taxon>
        <taxon>Pseudomonadati</taxon>
        <taxon>Bacteroidota</taxon>
        <taxon>Flavobacteriia</taxon>
        <taxon>Flavobacteriales</taxon>
        <taxon>Flavobacteriaceae</taxon>
    </lineage>
</organism>
<accession>A0ABV8R9E4</accession>
<evidence type="ECO:0000256" key="2">
    <source>
        <dbReference type="ARBA" id="ARBA00022526"/>
    </source>
</evidence>
<dbReference type="PANTHER" id="PTHR30344:SF1">
    <property type="entry name" value="6-PHOSPHOGLUCONOLACTONASE"/>
    <property type="match status" value="1"/>
</dbReference>
<dbReference type="InterPro" id="IPR011048">
    <property type="entry name" value="Haem_d1_sf"/>
</dbReference>
<gene>
    <name evidence="3" type="ORF">ACFOWD_06820</name>
</gene>
<dbReference type="PROSITE" id="PS51257">
    <property type="entry name" value="PROKAR_LIPOPROTEIN"/>
    <property type="match status" value="1"/>
</dbReference>
<keyword evidence="2" id="KW-0313">Glucose metabolism</keyword>
<dbReference type="InterPro" id="IPR015943">
    <property type="entry name" value="WD40/YVTN_repeat-like_dom_sf"/>
</dbReference>
<keyword evidence="2" id="KW-0119">Carbohydrate metabolism</keyword>
<dbReference type="PANTHER" id="PTHR30344">
    <property type="entry name" value="6-PHOSPHOGLUCONOLACTONASE-RELATED"/>
    <property type="match status" value="1"/>
</dbReference>
<dbReference type="Pfam" id="PF10282">
    <property type="entry name" value="Lactonase"/>
    <property type="match status" value="1"/>
</dbReference>
<reference evidence="4" key="1">
    <citation type="journal article" date="2019" name="Int. J. Syst. Evol. Microbiol.">
        <title>The Global Catalogue of Microorganisms (GCM) 10K type strain sequencing project: providing services to taxonomists for standard genome sequencing and annotation.</title>
        <authorList>
            <consortium name="The Broad Institute Genomics Platform"/>
            <consortium name="The Broad Institute Genome Sequencing Center for Infectious Disease"/>
            <person name="Wu L."/>
            <person name="Ma J."/>
        </authorList>
    </citation>
    <scope>NUCLEOTIDE SEQUENCE [LARGE SCALE GENOMIC DNA]</scope>
    <source>
        <strain evidence="4">CECT 8655</strain>
    </source>
</reference>
<evidence type="ECO:0000256" key="1">
    <source>
        <dbReference type="ARBA" id="ARBA00005564"/>
    </source>
</evidence>
<comment type="similarity">
    <text evidence="1">Belongs to the cycloisomerase 2 family.</text>
</comment>
<dbReference type="SUPFAM" id="SSF51004">
    <property type="entry name" value="C-terminal (heme d1) domain of cytochrome cd1-nitrite reductase"/>
    <property type="match status" value="1"/>
</dbReference>
<dbReference type="InterPro" id="IPR019405">
    <property type="entry name" value="Lactonase_7-beta_prop"/>
</dbReference>
<dbReference type="Gene3D" id="2.130.10.10">
    <property type="entry name" value="YVTN repeat-like/Quinoprotein amine dehydrogenase"/>
    <property type="match status" value="1"/>
</dbReference>
<dbReference type="EMBL" id="JBHSCY010000001">
    <property type="protein sequence ID" value="MFC4268613.1"/>
    <property type="molecule type" value="Genomic_DNA"/>
</dbReference>
<proteinExistence type="inferred from homology"/>
<protein>
    <submittedName>
        <fullName evidence="3">Lactonase family protein</fullName>
    </submittedName>
</protein>
<comment type="caution">
    <text evidence="3">The sequence shown here is derived from an EMBL/GenBank/DDBJ whole genome shotgun (WGS) entry which is preliminary data.</text>
</comment>
<sequence>MKKIILFSILTIIMSCKELDVKDEKSIEFYVGTYTNGASEGIYKYQLDTNGMLSKIGLVAKTNNPSFLAKTKDNKTLLAVDETDENGIGFVKSFKIDNDTLLFRSKSKSGGAHPCFITINEKNQVLVANYTGGNVGFLEIDNQNGLTNLLSVQQHFGKGTTDRQKSPHAHSAWFHPAKQEIISVDLGTNELWFSTINNEKNELEFTNQKTLKMDVGAGPRHLTFHPNHKWIYILNELNNTVSLVEEVDNSYVLKTTISMLPKGYDKYTKGADIHISNDGRFLYASNRGHNSIVIYKVDSKSGNLSLVGFEKTRGQNPRNFSLSPDNKFVVVANQDDNNLVSFKRNQKTGKLTFISEVSAPNPVCILF</sequence>
<keyword evidence="4" id="KW-1185">Reference proteome</keyword>
<dbReference type="InterPro" id="IPR050282">
    <property type="entry name" value="Cycloisomerase_2"/>
</dbReference>
<evidence type="ECO:0000313" key="3">
    <source>
        <dbReference type="EMBL" id="MFC4268613.1"/>
    </source>
</evidence>
<dbReference type="Proteomes" id="UP001595826">
    <property type="component" value="Unassembled WGS sequence"/>
</dbReference>
<dbReference type="RefSeq" id="WP_377409169.1">
    <property type="nucleotide sequence ID" value="NZ_JBHSCY010000001.1"/>
</dbReference>
<name>A0ABV8R9E4_9FLAO</name>